<dbReference type="OrthoDB" id="5372286at2"/>
<comment type="caution">
    <text evidence="2">The sequence shown here is derived from an EMBL/GenBank/DDBJ whole genome shotgun (WGS) entry which is preliminary data.</text>
</comment>
<dbReference type="EMBL" id="QGLE01000003">
    <property type="protein sequence ID" value="PWR24647.1"/>
    <property type="molecule type" value="Genomic_DNA"/>
</dbReference>
<evidence type="ECO:0000256" key="1">
    <source>
        <dbReference type="SAM" id="SignalP"/>
    </source>
</evidence>
<sequence length="589" mass="63115">MSKRDTSLRRLAAPALLVAAGLAAAAPAVAQDTAPSPNATINLINLMVKRGLITKADAEGLIKQAEAEAAAATAAAAPATAAAPGGTTVAVPNRDGTVRVQYVPEMVRKQIRDEVRSEVMAQAKREGWATPNAIPDWTQRIKITGDLRLRYEGDYFGDTFADPNNAGEFPNFNAINTGSPVDLANIALNPLPQLNVDQDRERMRLRARLGVAADIGDGFSTGLRIATGDGASPVSTNQSLGGNGGDFSKYSIWLDRAYIRYKGDIVDGLDLTLDGGRFDNPFFATDLIWDDDLGFDGLAAAARYNPGGSAKPFAVLGAFPVYNTDFNFASNQATKFTSHDKWLLGGQAGLDWKIADDYKLKAGIAYYQFNDIKGQLSSPCEVVGSSTACDTDATRPSFAQKGNSYMALRNILPTAANGNGTTDLYQYFGLATGFRELSLTARLDLSEFKTLPIALDGEYVKNLAFDESRLRANAVNNRAVTKAGDPIGEFEGGDTAFMARLTLGSEQVRQRWDWNLRFAYKYLESDSVVDGFTDSDFGLGGTNLEGYVFGGALGLADNVALSLRWQSADSLAGAPYSADVLQADLNARF</sequence>
<accession>A0A317EC69</accession>
<dbReference type="RefSeq" id="WP_109904284.1">
    <property type="nucleotide sequence ID" value="NZ_QGLE01000003.1"/>
</dbReference>
<keyword evidence="3" id="KW-1185">Reference proteome</keyword>
<dbReference type="Proteomes" id="UP000245461">
    <property type="component" value="Unassembled WGS sequence"/>
</dbReference>
<evidence type="ECO:0008006" key="4">
    <source>
        <dbReference type="Google" id="ProtNLM"/>
    </source>
</evidence>
<dbReference type="AlphaFoldDB" id="A0A317EC69"/>
<gene>
    <name evidence="2" type="ORF">DKG74_07540</name>
</gene>
<protein>
    <recommendedName>
        <fullName evidence="4">Porin</fullName>
    </recommendedName>
</protein>
<dbReference type="InterPro" id="IPR032638">
    <property type="entry name" value="Porin_5"/>
</dbReference>
<dbReference type="Pfam" id="PF16930">
    <property type="entry name" value="Porin_5"/>
    <property type="match status" value="1"/>
</dbReference>
<feature type="chain" id="PRO_5016354983" description="Porin" evidence="1">
    <location>
        <begin position="31"/>
        <end position="589"/>
    </location>
</feature>
<proteinExistence type="predicted"/>
<keyword evidence="1" id="KW-0732">Signal</keyword>
<evidence type="ECO:0000313" key="3">
    <source>
        <dbReference type="Proteomes" id="UP000245461"/>
    </source>
</evidence>
<reference evidence="2 3" key="1">
    <citation type="submission" date="2018-05" db="EMBL/GenBank/DDBJ databases">
        <title>Zavarzinia sp. HR-AS.</title>
        <authorList>
            <person name="Lee Y."/>
            <person name="Jeon C.O."/>
        </authorList>
    </citation>
    <scope>NUCLEOTIDE SEQUENCE [LARGE SCALE GENOMIC DNA]</scope>
    <source>
        <strain evidence="2 3">HR-AS</strain>
    </source>
</reference>
<organism evidence="2 3">
    <name type="scientific">Zavarzinia aquatilis</name>
    <dbReference type="NCBI Taxonomy" id="2211142"/>
    <lineage>
        <taxon>Bacteria</taxon>
        <taxon>Pseudomonadati</taxon>
        <taxon>Pseudomonadota</taxon>
        <taxon>Alphaproteobacteria</taxon>
        <taxon>Rhodospirillales</taxon>
        <taxon>Zavarziniaceae</taxon>
        <taxon>Zavarzinia</taxon>
    </lineage>
</organism>
<name>A0A317EC69_9PROT</name>
<evidence type="ECO:0000313" key="2">
    <source>
        <dbReference type="EMBL" id="PWR24647.1"/>
    </source>
</evidence>
<feature type="signal peptide" evidence="1">
    <location>
        <begin position="1"/>
        <end position="30"/>
    </location>
</feature>